<reference evidence="1" key="1">
    <citation type="journal article" date="2011" name="PLoS Biol.">
        <title>Gene gain and loss during evolution of obligate parasitism in the white rust pathogen of Arabidopsis thaliana.</title>
        <authorList>
            <person name="Kemen E."/>
            <person name="Gardiner A."/>
            <person name="Schultz-Larsen T."/>
            <person name="Kemen A.C."/>
            <person name="Balmuth A.L."/>
            <person name="Robert-Seilaniantz A."/>
            <person name="Bailey K."/>
            <person name="Holub E."/>
            <person name="Studholme D.J."/>
            <person name="Maclean D."/>
            <person name="Jones J.D."/>
        </authorList>
    </citation>
    <scope>NUCLEOTIDE SEQUENCE</scope>
</reference>
<sequence length="153" mass="17240">MDPGKISHQAQSIARKCYDFSNAAPRSLEGLATSNYFDVLQTVDVEFQKIDVTTIPNLGQRYQIKPSKIVIVKDDRPARVGEVVDFLIQDVKTFQSPPRPDTLLQEDVYAPKERKHVGFTSNGDKFLHLALDHPIALHGFLNDCMRSNDPCLD</sequence>
<protein>
    <submittedName>
        <fullName evidence="1">AlNc14C60G4412 protein</fullName>
    </submittedName>
</protein>
<dbReference type="AlphaFoldDB" id="F0WCM8"/>
<reference evidence="1" key="2">
    <citation type="submission" date="2011-02" db="EMBL/GenBank/DDBJ databases">
        <authorList>
            <person name="MacLean D."/>
        </authorList>
    </citation>
    <scope>NUCLEOTIDE SEQUENCE</scope>
</reference>
<accession>F0WCM8</accession>
<dbReference type="EMBL" id="FR824105">
    <property type="protein sequence ID" value="CCA18949.1"/>
    <property type="molecule type" value="Genomic_DNA"/>
</dbReference>
<dbReference type="HOGENOM" id="CLU_1716600_0_0_1"/>
<gene>
    <name evidence="1" type="primary">AlNc14C60G4412</name>
    <name evidence="1" type="ORF">ALNC14_050920</name>
</gene>
<evidence type="ECO:0000313" key="1">
    <source>
        <dbReference type="EMBL" id="CCA18949.1"/>
    </source>
</evidence>
<organism evidence="1">
    <name type="scientific">Albugo laibachii Nc14</name>
    <dbReference type="NCBI Taxonomy" id="890382"/>
    <lineage>
        <taxon>Eukaryota</taxon>
        <taxon>Sar</taxon>
        <taxon>Stramenopiles</taxon>
        <taxon>Oomycota</taxon>
        <taxon>Peronosporomycetes</taxon>
        <taxon>Albuginales</taxon>
        <taxon>Albuginaceae</taxon>
        <taxon>Albugo</taxon>
    </lineage>
</organism>
<name>F0WCM8_9STRA</name>
<proteinExistence type="predicted"/>